<feature type="binding site" evidence="11">
    <location>
        <position position="29"/>
    </location>
    <ligand>
        <name>Ca(2+)</name>
        <dbReference type="ChEBI" id="CHEBI:29108"/>
    </ligand>
</feature>
<feature type="binding site" evidence="12">
    <location>
        <position position="225"/>
    </location>
    <ligand>
        <name>Zn(2+)</name>
        <dbReference type="ChEBI" id="CHEBI:29105"/>
        <note>catalytic</note>
    </ligand>
</feature>
<comment type="similarity">
    <text evidence="2">Belongs to the alkaline ceramidase family.</text>
</comment>
<dbReference type="SMART" id="SM01374">
    <property type="entry name" value="Ribosomal_L14"/>
    <property type="match status" value="1"/>
</dbReference>
<accession>A0A7R9QH22</accession>
<evidence type="ECO:0000256" key="10">
    <source>
        <dbReference type="ARBA" id="ARBA00023274"/>
    </source>
</evidence>
<dbReference type="EC" id="3.5.1.23" evidence="4"/>
<dbReference type="GO" id="GO:0017040">
    <property type="term" value="F:N-acylsphingosine amidohydrolase activity"/>
    <property type="evidence" value="ECO:0007669"/>
    <property type="project" value="UniProtKB-EC"/>
</dbReference>
<evidence type="ECO:0000256" key="1">
    <source>
        <dbReference type="ARBA" id="ARBA00004141"/>
    </source>
</evidence>
<comment type="cofactor">
    <cofactor evidence="12">
        <name>Zn(2+)</name>
        <dbReference type="ChEBI" id="CHEBI:29105"/>
    </cofactor>
</comment>
<evidence type="ECO:0000256" key="9">
    <source>
        <dbReference type="ARBA" id="ARBA00023136"/>
    </source>
</evidence>
<feature type="binding site" evidence="12">
    <location>
        <position position="229"/>
    </location>
    <ligand>
        <name>Zn(2+)</name>
        <dbReference type="ChEBI" id="CHEBI:29105"/>
        <note>catalytic</note>
    </ligand>
</feature>
<evidence type="ECO:0000256" key="12">
    <source>
        <dbReference type="PIRSR" id="PIRSR608901-2"/>
    </source>
</evidence>
<name>A0A7R9QH22_9ACAR</name>
<dbReference type="SUPFAM" id="SSF50193">
    <property type="entry name" value="Ribosomal protein L14"/>
    <property type="match status" value="1"/>
</dbReference>
<feature type="binding site" evidence="11">
    <location>
        <position position="27"/>
    </location>
    <ligand>
        <name>Ca(2+)</name>
        <dbReference type="ChEBI" id="CHEBI:29108"/>
    </ligand>
</feature>
<reference evidence="14" key="1">
    <citation type="submission" date="2020-11" db="EMBL/GenBank/DDBJ databases">
        <authorList>
            <person name="Tran Van P."/>
        </authorList>
    </citation>
    <scope>NUCLEOTIDE SEQUENCE</scope>
</reference>
<feature type="binding site" evidence="11">
    <location>
        <position position="25"/>
    </location>
    <ligand>
        <name>Ca(2+)</name>
        <dbReference type="ChEBI" id="CHEBI:29108"/>
    </ligand>
</feature>
<keyword evidence="12" id="KW-0862">Zinc</keyword>
<sequence>MAPSLEMRDQMPFGVWGGVTSTLDWCEDNYTTTRFVAEFWNTLSNIVMILPPIVAIYHSAINGFERRIMLCFGFLCAVGFGSWMFHMTLKYEMQLFDELPMLWGSLMLVYCILTLLYPSIDASPTATMATKLGLVSYGIVSTLLYLCFKTPLLFQCSYGFLVTLMLYFDICVAKYKPCDRRIFYWAAFFYYSGFALWNIDNLFCDKLSLLRQVLPSFLVPFTQLHALWHCLAGYGSYLHIVFSAHSRALTRGQQVDLIWCWHGIVLSNKQHFKKCYHYHRAYHRSATSRKYHPNRSQTPLPPITNCTPLLVNNHLNSRSPVAQWICNQTRLRVVDNSQLGREAMQENKRVKCIHVYTKKKNGKYRVGVLGDKVLVTIKGQMKRGYLVGLRAYQRQMVPKFDSNNVVLVEDNGNPLGTRVAVPVPHYLRSKGPELAKIIAISSRFV</sequence>
<feature type="transmembrane region" description="Helical" evidence="13">
    <location>
        <begin position="129"/>
        <end position="146"/>
    </location>
</feature>
<keyword evidence="11" id="KW-0479">Metal-binding</keyword>
<dbReference type="Gene3D" id="2.40.150.20">
    <property type="entry name" value="Ribosomal protein L14"/>
    <property type="match status" value="1"/>
</dbReference>
<dbReference type="PANTHER" id="PTHR46187:SF3">
    <property type="entry name" value="ALKALINE CERAMIDASE 3"/>
    <property type="match status" value="1"/>
</dbReference>
<evidence type="ECO:0000256" key="6">
    <source>
        <dbReference type="ARBA" id="ARBA00022801"/>
    </source>
</evidence>
<dbReference type="EMBL" id="OC916933">
    <property type="protein sequence ID" value="CAD7645663.1"/>
    <property type="molecule type" value="Genomic_DNA"/>
</dbReference>
<evidence type="ECO:0000256" key="8">
    <source>
        <dbReference type="ARBA" id="ARBA00022989"/>
    </source>
</evidence>
<keyword evidence="6" id="KW-0378">Hydrolase</keyword>
<feature type="binding site" evidence="12">
    <location>
        <position position="86"/>
    </location>
    <ligand>
        <name>Zn(2+)</name>
        <dbReference type="ChEBI" id="CHEBI:29105"/>
        <note>catalytic</note>
    </ligand>
</feature>
<keyword evidence="15" id="KW-1185">Reference proteome</keyword>
<gene>
    <name evidence="14" type="ORF">ONB1V03_LOCUS5322</name>
</gene>
<dbReference type="GO" id="GO:0005840">
    <property type="term" value="C:ribosome"/>
    <property type="evidence" value="ECO:0007669"/>
    <property type="project" value="UniProtKB-KW"/>
</dbReference>
<feature type="binding site" evidence="11">
    <location>
        <position position="38"/>
    </location>
    <ligand>
        <name>Ca(2+)</name>
        <dbReference type="ChEBI" id="CHEBI:29108"/>
    </ligand>
</feature>
<dbReference type="InterPro" id="IPR036853">
    <property type="entry name" value="Ribosomal_uL14_sf"/>
</dbReference>
<dbReference type="CDD" id="cd00337">
    <property type="entry name" value="Ribosomal_uL14"/>
    <property type="match status" value="1"/>
</dbReference>
<dbReference type="FunFam" id="2.40.150.20:FF:000018">
    <property type="entry name" value="Ribosomal protein L14, putative"/>
    <property type="match status" value="1"/>
</dbReference>
<evidence type="ECO:0000256" key="2">
    <source>
        <dbReference type="ARBA" id="ARBA00009780"/>
    </source>
</evidence>
<organism evidence="14">
    <name type="scientific">Oppiella nova</name>
    <dbReference type="NCBI Taxonomy" id="334625"/>
    <lineage>
        <taxon>Eukaryota</taxon>
        <taxon>Metazoa</taxon>
        <taxon>Ecdysozoa</taxon>
        <taxon>Arthropoda</taxon>
        <taxon>Chelicerata</taxon>
        <taxon>Arachnida</taxon>
        <taxon>Acari</taxon>
        <taxon>Acariformes</taxon>
        <taxon>Sarcoptiformes</taxon>
        <taxon>Oribatida</taxon>
        <taxon>Brachypylina</taxon>
        <taxon>Oppioidea</taxon>
        <taxon>Oppiidae</taxon>
        <taxon>Oppiella</taxon>
    </lineage>
</organism>
<comment type="similarity">
    <text evidence="3">Belongs to the universal ribosomal protein uL14 family.</text>
</comment>
<evidence type="ECO:0000256" key="7">
    <source>
        <dbReference type="ARBA" id="ARBA00022980"/>
    </source>
</evidence>
<dbReference type="HAMAP" id="MF_01367">
    <property type="entry name" value="Ribosomal_uL14"/>
    <property type="match status" value="1"/>
</dbReference>
<feature type="transmembrane region" description="Helical" evidence="13">
    <location>
        <begin position="101"/>
        <end position="117"/>
    </location>
</feature>
<evidence type="ECO:0000256" key="13">
    <source>
        <dbReference type="SAM" id="Phobius"/>
    </source>
</evidence>
<feature type="transmembrane region" description="Helical" evidence="13">
    <location>
        <begin position="69"/>
        <end position="89"/>
    </location>
</feature>
<dbReference type="GO" id="GO:0006672">
    <property type="term" value="P:ceramide metabolic process"/>
    <property type="evidence" value="ECO:0007669"/>
    <property type="project" value="InterPro"/>
</dbReference>
<dbReference type="Proteomes" id="UP000728032">
    <property type="component" value="Unassembled WGS sequence"/>
</dbReference>
<keyword evidence="10" id="KW-0687">Ribonucleoprotein</keyword>
<evidence type="ECO:0000256" key="11">
    <source>
        <dbReference type="PIRSR" id="PIRSR608901-1"/>
    </source>
</evidence>
<comment type="subcellular location">
    <subcellularLocation>
        <location evidence="1">Membrane</location>
        <topology evidence="1">Multi-pass membrane protein</topology>
    </subcellularLocation>
</comment>
<dbReference type="GO" id="GO:0071602">
    <property type="term" value="P:phytosphingosine biosynthetic process"/>
    <property type="evidence" value="ECO:0007669"/>
    <property type="project" value="TreeGrafter"/>
</dbReference>
<keyword evidence="5 13" id="KW-0812">Transmembrane</keyword>
<evidence type="ECO:0000256" key="5">
    <source>
        <dbReference type="ARBA" id="ARBA00022692"/>
    </source>
</evidence>
<dbReference type="GO" id="GO:0046872">
    <property type="term" value="F:metal ion binding"/>
    <property type="evidence" value="ECO:0007669"/>
    <property type="project" value="UniProtKB-KW"/>
</dbReference>
<dbReference type="GO" id="GO:1990904">
    <property type="term" value="C:ribonucleoprotein complex"/>
    <property type="evidence" value="ECO:0007669"/>
    <property type="project" value="UniProtKB-KW"/>
</dbReference>
<dbReference type="InterPro" id="IPR000218">
    <property type="entry name" value="Ribosomal_uL14"/>
</dbReference>
<feature type="transmembrane region" description="Helical" evidence="13">
    <location>
        <begin position="152"/>
        <end position="170"/>
    </location>
</feature>
<evidence type="ECO:0000313" key="14">
    <source>
        <dbReference type="EMBL" id="CAD7645663.1"/>
    </source>
</evidence>
<proteinExistence type="inferred from homology"/>
<dbReference type="GO" id="GO:0005789">
    <property type="term" value="C:endoplasmic reticulum membrane"/>
    <property type="evidence" value="ECO:0007669"/>
    <property type="project" value="TreeGrafter"/>
</dbReference>
<protein>
    <recommendedName>
        <fullName evidence="4">ceramidase</fullName>
        <ecNumber evidence="4">3.5.1.23</ecNumber>
    </recommendedName>
</protein>
<feature type="binding site" evidence="11">
    <location>
        <position position="24"/>
    </location>
    <ligand>
        <name>Ca(2+)</name>
        <dbReference type="ChEBI" id="CHEBI:29108"/>
    </ligand>
</feature>
<feature type="transmembrane region" description="Helical" evidence="13">
    <location>
        <begin position="39"/>
        <end position="57"/>
    </location>
</feature>
<evidence type="ECO:0000313" key="15">
    <source>
        <dbReference type="Proteomes" id="UP000728032"/>
    </source>
</evidence>
<dbReference type="OrthoDB" id="187171at2759"/>
<keyword evidence="9 13" id="KW-0472">Membrane</keyword>
<keyword evidence="8 13" id="KW-1133">Transmembrane helix</keyword>
<evidence type="ECO:0000256" key="3">
    <source>
        <dbReference type="ARBA" id="ARBA00010745"/>
    </source>
</evidence>
<dbReference type="Pfam" id="PF00238">
    <property type="entry name" value="Ribosomal_L14"/>
    <property type="match status" value="1"/>
</dbReference>
<dbReference type="PANTHER" id="PTHR46187">
    <property type="entry name" value="ALKALINE CERAMIDASE 3"/>
    <property type="match status" value="1"/>
</dbReference>
<dbReference type="GO" id="GO:0003735">
    <property type="term" value="F:structural constituent of ribosome"/>
    <property type="evidence" value="ECO:0007669"/>
    <property type="project" value="InterPro"/>
</dbReference>
<keyword evidence="11" id="KW-0106">Calcium</keyword>
<dbReference type="AlphaFoldDB" id="A0A7R9QH22"/>
<dbReference type="Pfam" id="PF05875">
    <property type="entry name" value="Ceramidase"/>
    <property type="match status" value="1"/>
</dbReference>
<dbReference type="InterPro" id="IPR008901">
    <property type="entry name" value="ACER"/>
</dbReference>
<keyword evidence="7" id="KW-0689">Ribosomal protein</keyword>
<dbReference type="GO" id="GO:0006412">
    <property type="term" value="P:translation"/>
    <property type="evidence" value="ECO:0007669"/>
    <property type="project" value="InterPro"/>
</dbReference>
<dbReference type="EMBL" id="CAJPVJ010002108">
    <property type="protein sequence ID" value="CAG2165784.1"/>
    <property type="molecule type" value="Genomic_DNA"/>
</dbReference>
<evidence type="ECO:0000256" key="4">
    <source>
        <dbReference type="ARBA" id="ARBA00011891"/>
    </source>
</evidence>
<feature type="transmembrane region" description="Helical" evidence="13">
    <location>
        <begin position="182"/>
        <end position="199"/>
    </location>
</feature>